<keyword evidence="6" id="KW-1185">Reference proteome</keyword>
<evidence type="ECO:0000256" key="1">
    <source>
        <dbReference type="ARBA" id="ARBA00004613"/>
    </source>
</evidence>
<comment type="subcellular location">
    <subcellularLocation>
        <location evidence="1">Secreted</location>
    </subcellularLocation>
</comment>
<accession>A0ABM7YB73</accession>
<organism evidence="5 6">
    <name type="scientific">Roseomonas fluvialis</name>
    <dbReference type="NCBI Taxonomy" id="1750527"/>
    <lineage>
        <taxon>Bacteria</taxon>
        <taxon>Pseudomonadati</taxon>
        <taxon>Pseudomonadota</taxon>
        <taxon>Alphaproteobacteria</taxon>
        <taxon>Acetobacterales</taxon>
        <taxon>Roseomonadaceae</taxon>
        <taxon>Roseomonas</taxon>
    </lineage>
</organism>
<gene>
    <name evidence="5" type="ORF">Rmf_52250</name>
</gene>
<dbReference type="Proteomes" id="UP000831327">
    <property type="component" value="Chromosome"/>
</dbReference>
<evidence type="ECO:0000313" key="6">
    <source>
        <dbReference type="Proteomes" id="UP000831327"/>
    </source>
</evidence>
<reference evidence="5 6" key="1">
    <citation type="journal article" date="2016" name="Microbes Environ.">
        <title>Phylogenetically diverse aerobic anoxygenic phototrophic bacteria isolated from epilithic biofilms in Tama river, Japan.</title>
        <authorList>
            <person name="Hirose S."/>
            <person name="Matsuura K."/>
            <person name="Haruta S."/>
        </authorList>
    </citation>
    <scope>NUCLEOTIDE SEQUENCE [LARGE SCALE GENOMIC DNA]</scope>
    <source>
        <strain evidence="5 6">S08</strain>
    </source>
</reference>
<keyword evidence="2" id="KW-0964">Secreted</keyword>
<feature type="domain" description="Peptidase M10 serralysin C-terminal" evidence="4">
    <location>
        <begin position="4"/>
        <end position="105"/>
    </location>
</feature>
<dbReference type="InterPro" id="IPR013858">
    <property type="entry name" value="Peptidase_M10B_C"/>
</dbReference>
<evidence type="ECO:0000256" key="2">
    <source>
        <dbReference type="ARBA" id="ARBA00022525"/>
    </source>
</evidence>
<keyword evidence="3" id="KW-0677">Repeat</keyword>
<evidence type="ECO:0000259" key="4">
    <source>
        <dbReference type="Pfam" id="PF08548"/>
    </source>
</evidence>
<name>A0ABM7YB73_9PROT</name>
<dbReference type="Pfam" id="PF08548">
    <property type="entry name" value="Peptidase_M10_C"/>
    <property type="match status" value="1"/>
</dbReference>
<dbReference type="Gene3D" id="2.150.10.10">
    <property type="entry name" value="Serralysin-like metalloprotease, C-terminal"/>
    <property type="match status" value="1"/>
</dbReference>
<protein>
    <recommendedName>
        <fullName evidence="4">Peptidase M10 serralysin C-terminal domain-containing protein</fullName>
    </recommendedName>
</protein>
<evidence type="ECO:0000313" key="5">
    <source>
        <dbReference type="EMBL" id="BDG75296.1"/>
    </source>
</evidence>
<dbReference type="SUPFAM" id="SSF51120">
    <property type="entry name" value="beta-Roll"/>
    <property type="match status" value="1"/>
</dbReference>
<evidence type="ECO:0000256" key="3">
    <source>
        <dbReference type="ARBA" id="ARBA00022737"/>
    </source>
</evidence>
<dbReference type="InterPro" id="IPR011049">
    <property type="entry name" value="Serralysin-like_metalloprot_C"/>
</dbReference>
<dbReference type="EMBL" id="AP025637">
    <property type="protein sequence ID" value="BDG75296.1"/>
    <property type="molecule type" value="Genomic_DNA"/>
</dbReference>
<sequence length="116" mass="12285">MSGGAGNDVFDFNDILDSGVSSALRDVILDFTTGAVGFVDRIDLRDIDAVASTLTVNEAFVFRDTGAFTGAGQVRVVQSGADVIVELSTDLDIPPEMTIRLLNQTATAIESLDFLL</sequence>
<proteinExistence type="predicted"/>